<keyword evidence="3" id="KW-1185">Reference proteome</keyword>
<evidence type="ECO:0000313" key="3">
    <source>
        <dbReference type="Proteomes" id="UP000239522"/>
    </source>
</evidence>
<feature type="domain" description="DUF6933" evidence="1">
    <location>
        <begin position="23"/>
        <end position="178"/>
    </location>
</feature>
<evidence type="ECO:0000259" key="1">
    <source>
        <dbReference type="Pfam" id="PF22016"/>
    </source>
</evidence>
<reference evidence="2 3" key="1">
    <citation type="submission" date="2016-11" db="EMBL/GenBank/DDBJ databases">
        <title>Trade-off between light-utilization and light-protection in marine flavobacteria.</title>
        <authorList>
            <person name="Kumagai Y."/>
        </authorList>
    </citation>
    <scope>NUCLEOTIDE SEQUENCE [LARGE SCALE GENOMIC DNA]</scope>
    <source>
        <strain evidence="2 3">ATCC 700397</strain>
    </source>
</reference>
<dbReference type="Pfam" id="PF22016">
    <property type="entry name" value="DUF6933"/>
    <property type="match status" value="1"/>
</dbReference>
<dbReference type="InterPro" id="IPR053864">
    <property type="entry name" value="DUF6933"/>
</dbReference>
<proteinExistence type="predicted"/>
<accession>A0A2S7KVW6</accession>
<organism evidence="2 3">
    <name type="scientific">Polaribacter filamentus</name>
    <dbReference type="NCBI Taxonomy" id="53483"/>
    <lineage>
        <taxon>Bacteria</taxon>
        <taxon>Pseudomonadati</taxon>
        <taxon>Bacteroidota</taxon>
        <taxon>Flavobacteriia</taxon>
        <taxon>Flavobacteriales</taxon>
        <taxon>Flavobacteriaceae</taxon>
    </lineage>
</organism>
<evidence type="ECO:0000313" key="2">
    <source>
        <dbReference type="EMBL" id="PQB06794.1"/>
    </source>
</evidence>
<sequence>MTTYFRRRQTERKILKLMSQTKIFTTRKLEKVTKEFICENDKIENEYLGDWTSTLFYVSHKKCWLLINKLTKYLLILPNVKKTDLKNLSSIFKETFYAQLIYDGIIIEYELVEKIIGETKLYETNNDRSTNGSLNNCLLFLEDWKYEFGDYDNMNFRDLNGRLNSSPNKMLKWKYPKEKMDETIKAYAQHRI</sequence>
<protein>
    <recommendedName>
        <fullName evidence="1">DUF6933 domain-containing protein</fullName>
    </recommendedName>
</protein>
<name>A0A2S7KVW6_9FLAO</name>
<dbReference type="EMBL" id="MQUA01000013">
    <property type="protein sequence ID" value="PQB06794.1"/>
    <property type="molecule type" value="Genomic_DNA"/>
</dbReference>
<dbReference type="AlphaFoldDB" id="A0A2S7KVW6"/>
<gene>
    <name evidence="2" type="ORF">BST83_06215</name>
</gene>
<dbReference type="Proteomes" id="UP000239522">
    <property type="component" value="Unassembled WGS sequence"/>
</dbReference>
<comment type="caution">
    <text evidence="2">The sequence shown here is derived from an EMBL/GenBank/DDBJ whole genome shotgun (WGS) entry which is preliminary data.</text>
</comment>